<comment type="caution">
    <text evidence="1">The sequence shown here is derived from an EMBL/GenBank/DDBJ whole genome shotgun (WGS) entry which is preliminary data.</text>
</comment>
<protein>
    <submittedName>
        <fullName evidence="1">Uncharacterized protein</fullName>
    </submittedName>
</protein>
<evidence type="ECO:0000313" key="5">
    <source>
        <dbReference type="Proteomes" id="UP000284651"/>
    </source>
</evidence>
<sequence length="92" mass="10301">MSEKIDIATELVFSSVANIVSDWQAALNAVELVLYTIHIKENSEIKMNLFLFLLKFEDNILLSILATSNKESTNVIVVLDKFAFCDIAIGHI</sequence>
<gene>
    <name evidence="3" type="ORF">DW907_00300</name>
    <name evidence="2" type="ORF">DWV56_07795</name>
    <name evidence="1" type="ORF">DWW32_07340</name>
</gene>
<accession>A0A395W821</accession>
<dbReference type="AlphaFoldDB" id="A0A395W821"/>
<evidence type="ECO:0000313" key="1">
    <source>
        <dbReference type="EMBL" id="RGU91261.1"/>
    </source>
</evidence>
<dbReference type="Proteomes" id="UP000265489">
    <property type="component" value="Unassembled WGS sequence"/>
</dbReference>
<evidence type="ECO:0000313" key="2">
    <source>
        <dbReference type="EMBL" id="RGW74698.1"/>
    </source>
</evidence>
<dbReference type="EMBL" id="QSGD01000001">
    <property type="protein sequence ID" value="RHB09459.1"/>
    <property type="molecule type" value="Genomic_DNA"/>
</dbReference>
<reference evidence="4 5" key="1">
    <citation type="submission" date="2018-08" db="EMBL/GenBank/DDBJ databases">
        <title>A genome reference for cultivated species of the human gut microbiota.</title>
        <authorList>
            <person name="Zou Y."/>
            <person name="Xue W."/>
            <person name="Luo G."/>
        </authorList>
    </citation>
    <scope>NUCLEOTIDE SEQUENCE [LARGE SCALE GENOMIC DNA]</scope>
    <source>
        <strain evidence="2 5">AF10-31</strain>
        <strain evidence="1 4">AF15-20</strain>
        <strain evidence="3 6">AM42-13AC</strain>
    </source>
</reference>
<evidence type="ECO:0000313" key="6">
    <source>
        <dbReference type="Proteomes" id="UP000285288"/>
    </source>
</evidence>
<proteinExistence type="predicted"/>
<evidence type="ECO:0000313" key="3">
    <source>
        <dbReference type="EMBL" id="RHB09459.1"/>
    </source>
</evidence>
<dbReference type="EMBL" id="QSAT01000023">
    <property type="protein sequence ID" value="RGW74698.1"/>
    <property type="molecule type" value="Genomic_DNA"/>
</dbReference>
<dbReference type="EMBL" id="QRYQ01000012">
    <property type="protein sequence ID" value="RGU91261.1"/>
    <property type="molecule type" value="Genomic_DNA"/>
</dbReference>
<evidence type="ECO:0000313" key="4">
    <source>
        <dbReference type="Proteomes" id="UP000265489"/>
    </source>
</evidence>
<name>A0A395W821_9FIRM</name>
<dbReference type="Proteomes" id="UP000285288">
    <property type="component" value="Unassembled WGS sequence"/>
</dbReference>
<organism evidence="1 4">
    <name type="scientific">Holdemanella biformis</name>
    <dbReference type="NCBI Taxonomy" id="1735"/>
    <lineage>
        <taxon>Bacteria</taxon>
        <taxon>Bacillati</taxon>
        <taxon>Bacillota</taxon>
        <taxon>Erysipelotrichia</taxon>
        <taxon>Erysipelotrichales</taxon>
        <taxon>Erysipelotrichaceae</taxon>
        <taxon>Holdemanella</taxon>
    </lineage>
</organism>
<dbReference type="RefSeq" id="WP_118010406.1">
    <property type="nucleotide sequence ID" value="NZ_DAWEIE010000105.1"/>
</dbReference>
<dbReference type="GeneID" id="66580059"/>
<dbReference type="Proteomes" id="UP000284651">
    <property type="component" value="Unassembled WGS sequence"/>
</dbReference>